<dbReference type="PANTHER" id="PTHR46023:SF6">
    <property type="entry name" value="LIPASE CLASS 3 FAMILY PROTEIN"/>
    <property type="match status" value="1"/>
</dbReference>
<name>A0A162M761_METRR</name>
<sequence length="557" mass="60755">MGFFSSKSKQQSKLSRPKLQPASLSSPPNVYASSPPHRPATAPVPLQNGLYFRPTVSQPQLNHNPSPLRPAPCPVYYEPQSQHYPGLPRKQSSFAIDRFSESMVDLAREIIPANIAALRSQLASSSNAASVAYDEIRSRFDNVMTLIDCESLAGHENNLFLCQEPASQPGLVSYQPQLQPWAQDPSQPLPGHDACRALKFGRKSSSDKKKKQGQPLQTSDAATSVVSGNYFSKVGLYANSKLPMNLPRLRLHMPTWPLLCLAAQYSHRVYTSPQPDEVSTHIPSSLRNNTKAMRIKSISMDHASTIVFAIRGTASFSDWAVNLNMAPSPPTAFLDDQGNYCHAGFLSVARKMVKPVAARLRQLLEEDPGRAGHSLLLTGHSAGGAIAALLYSHMLSDTDSQLTILAGCFKRIHCITFGAPPISLLPLETPPEKAFRGLFLSFINEGDPVARASKAYVRSLIELLANPAPRHLPAWKVPPSTLSNAGKIVILRTANAHASAAEHKTVRERLDEGVVAVTCKEDHLRDVIWGDPVAHMMSLYAGRIEALAVGAVTARRR</sequence>
<dbReference type="Gene3D" id="3.40.50.1820">
    <property type="entry name" value="alpha/beta hydrolase"/>
    <property type="match status" value="1"/>
</dbReference>
<evidence type="ECO:0000313" key="4">
    <source>
        <dbReference type="Proteomes" id="UP000243498"/>
    </source>
</evidence>
<dbReference type="InterPro" id="IPR002921">
    <property type="entry name" value="Fungal_lipase-type"/>
</dbReference>
<reference evidence="3 4" key="1">
    <citation type="journal article" date="2016" name="Genome Biol. Evol.">
        <title>Divergent and convergent evolution of fungal pathogenicity.</title>
        <authorList>
            <person name="Shang Y."/>
            <person name="Xiao G."/>
            <person name="Zheng P."/>
            <person name="Cen K."/>
            <person name="Zhan S."/>
            <person name="Wang C."/>
        </authorList>
    </citation>
    <scope>NUCLEOTIDE SEQUENCE [LARGE SCALE GENOMIC DNA]</scope>
    <source>
        <strain evidence="3 4">RCEF 4871</strain>
    </source>
</reference>
<accession>A0A162M761</accession>
<proteinExistence type="predicted"/>
<dbReference type="OrthoDB" id="438440at2759"/>
<evidence type="ECO:0000256" key="1">
    <source>
        <dbReference type="SAM" id="MobiDB-lite"/>
    </source>
</evidence>
<feature type="region of interest" description="Disordered" evidence="1">
    <location>
        <begin position="201"/>
        <end position="220"/>
    </location>
</feature>
<dbReference type="Pfam" id="PF01764">
    <property type="entry name" value="Lipase_3"/>
    <property type="match status" value="1"/>
</dbReference>
<dbReference type="SUPFAM" id="SSF53474">
    <property type="entry name" value="alpha/beta-Hydrolases"/>
    <property type="match status" value="1"/>
</dbReference>
<dbReference type="InterPro" id="IPR029058">
    <property type="entry name" value="AB_hydrolase_fold"/>
</dbReference>
<protein>
    <submittedName>
        <fullName evidence="3">Lipase, class 3</fullName>
    </submittedName>
</protein>
<gene>
    <name evidence="3" type="ORF">NOR_00513</name>
</gene>
<keyword evidence="4" id="KW-1185">Reference proteome</keyword>
<dbReference type="GO" id="GO:0006629">
    <property type="term" value="P:lipid metabolic process"/>
    <property type="evidence" value="ECO:0007669"/>
    <property type="project" value="InterPro"/>
</dbReference>
<dbReference type="OMA" id="AQYSHRV"/>
<feature type="compositionally biased region" description="Polar residues" evidence="1">
    <location>
        <begin position="22"/>
        <end position="32"/>
    </location>
</feature>
<dbReference type="CDD" id="cd00519">
    <property type="entry name" value="Lipase_3"/>
    <property type="match status" value="1"/>
</dbReference>
<feature type="compositionally biased region" description="Low complexity" evidence="1">
    <location>
        <begin position="1"/>
        <end position="20"/>
    </location>
</feature>
<dbReference type="EMBL" id="AZHC01000001">
    <property type="protein sequence ID" value="OAA51920.1"/>
    <property type="molecule type" value="Genomic_DNA"/>
</dbReference>
<evidence type="ECO:0000313" key="3">
    <source>
        <dbReference type="EMBL" id="OAA51920.1"/>
    </source>
</evidence>
<evidence type="ECO:0000259" key="2">
    <source>
        <dbReference type="Pfam" id="PF01764"/>
    </source>
</evidence>
<organism evidence="3 4">
    <name type="scientific">Metarhizium rileyi (strain RCEF 4871)</name>
    <name type="common">Nomuraea rileyi</name>
    <dbReference type="NCBI Taxonomy" id="1649241"/>
    <lineage>
        <taxon>Eukaryota</taxon>
        <taxon>Fungi</taxon>
        <taxon>Dikarya</taxon>
        <taxon>Ascomycota</taxon>
        <taxon>Pezizomycotina</taxon>
        <taxon>Sordariomycetes</taxon>
        <taxon>Hypocreomycetidae</taxon>
        <taxon>Hypocreales</taxon>
        <taxon>Clavicipitaceae</taxon>
        <taxon>Metarhizium</taxon>
    </lineage>
</organism>
<dbReference type="Proteomes" id="UP000243498">
    <property type="component" value="Unassembled WGS sequence"/>
</dbReference>
<feature type="domain" description="Fungal lipase-type" evidence="2">
    <location>
        <begin position="307"/>
        <end position="454"/>
    </location>
</feature>
<dbReference type="PANTHER" id="PTHR46023">
    <property type="entry name" value="LIPASE CLASS 3 PROTEIN-LIKE"/>
    <property type="match status" value="1"/>
</dbReference>
<comment type="caution">
    <text evidence="3">The sequence shown here is derived from an EMBL/GenBank/DDBJ whole genome shotgun (WGS) entry which is preliminary data.</text>
</comment>
<dbReference type="AlphaFoldDB" id="A0A162M761"/>
<feature type="region of interest" description="Disordered" evidence="1">
    <location>
        <begin position="1"/>
        <end position="47"/>
    </location>
</feature>